<dbReference type="RefSeq" id="WP_237336689.1">
    <property type="nucleotide sequence ID" value="NZ_BAABCM010000001.1"/>
</dbReference>
<organism evidence="2 3">
    <name type="scientific">Amycolatopsis tucumanensis</name>
    <dbReference type="NCBI Taxonomy" id="401106"/>
    <lineage>
        <taxon>Bacteria</taxon>
        <taxon>Bacillati</taxon>
        <taxon>Actinomycetota</taxon>
        <taxon>Actinomycetes</taxon>
        <taxon>Pseudonocardiales</taxon>
        <taxon>Pseudonocardiaceae</taxon>
        <taxon>Amycolatopsis</taxon>
    </lineage>
</organism>
<evidence type="ECO:0000313" key="2">
    <source>
        <dbReference type="EMBL" id="GAA3791309.1"/>
    </source>
</evidence>
<protein>
    <submittedName>
        <fullName evidence="2">Uncharacterized protein</fullName>
    </submittedName>
</protein>
<sequence length="132" mass="14544">MGTRSSPRKREAIRRQTLQRKVELDAERRRRDELEVEFATDFQVALVDRAAAREAERAAEVAMGGAVDRLIGQLRLSYDRVAELCQAEVKELQRLRQLAAETARPVVGRPATPASPVSPRVEGAPAGEGRGA</sequence>
<reference evidence="3" key="1">
    <citation type="journal article" date="2019" name="Int. J. Syst. Evol. Microbiol.">
        <title>The Global Catalogue of Microorganisms (GCM) 10K type strain sequencing project: providing services to taxonomists for standard genome sequencing and annotation.</title>
        <authorList>
            <consortium name="The Broad Institute Genomics Platform"/>
            <consortium name="The Broad Institute Genome Sequencing Center for Infectious Disease"/>
            <person name="Wu L."/>
            <person name="Ma J."/>
        </authorList>
    </citation>
    <scope>NUCLEOTIDE SEQUENCE [LARGE SCALE GENOMIC DNA]</scope>
    <source>
        <strain evidence="3">JCM 17017</strain>
    </source>
</reference>
<keyword evidence="3" id="KW-1185">Reference proteome</keyword>
<accession>A0ABP7HCX7</accession>
<name>A0ABP7HCX7_9PSEU</name>
<proteinExistence type="predicted"/>
<gene>
    <name evidence="2" type="ORF">GCM10022380_04810</name>
</gene>
<feature type="region of interest" description="Disordered" evidence="1">
    <location>
        <begin position="106"/>
        <end position="132"/>
    </location>
</feature>
<evidence type="ECO:0000256" key="1">
    <source>
        <dbReference type="SAM" id="MobiDB-lite"/>
    </source>
</evidence>
<evidence type="ECO:0000313" key="3">
    <source>
        <dbReference type="Proteomes" id="UP001501624"/>
    </source>
</evidence>
<comment type="caution">
    <text evidence="2">The sequence shown here is derived from an EMBL/GenBank/DDBJ whole genome shotgun (WGS) entry which is preliminary data.</text>
</comment>
<dbReference type="EMBL" id="BAABCM010000001">
    <property type="protein sequence ID" value="GAA3791309.1"/>
    <property type="molecule type" value="Genomic_DNA"/>
</dbReference>
<dbReference type="Proteomes" id="UP001501624">
    <property type="component" value="Unassembled WGS sequence"/>
</dbReference>